<organism evidence="2 3">
    <name type="scientific">Cladosporium halotolerans</name>
    <dbReference type="NCBI Taxonomy" id="1052096"/>
    <lineage>
        <taxon>Eukaryota</taxon>
        <taxon>Fungi</taxon>
        <taxon>Dikarya</taxon>
        <taxon>Ascomycota</taxon>
        <taxon>Pezizomycotina</taxon>
        <taxon>Dothideomycetes</taxon>
        <taxon>Dothideomycetidae</taxon>
        <taxon>Cladosporiales</taxon>
        <taxon>Cladosporiaceae</taxon>
        <taxon>Cladosporium</taxon>
    </lineage>
</organism>
<comment type="caution">
    <text evidence="2">The sequence shown here is derived from an EMBL/GenBank/DDBJ whole genome shotgun (WGS) entry which is preliminary data.</text>
</comment>
<dbReference type="GeneID" id="96011087"/>
<feature type="compositionally biased region" description="Basic and acidic residues" evidence="1">
    <location>
        <begin position="178"/>
        <end position="189"/>
    </location>
</feature>
<dbReference type="RefSeq" id="XP_069224920.1">
    <property type="nucleotide sequence ID" value="XM_069378249.1"/>
</dbReference>
<dbReference type="AlphaFoldDB" id="A0AB34KDJ1"/>
<proteinExistence type="predicted"/>
<feature type="region of interest" description="Disordered" evidence="1">
    <location>
        <begin position="162"/>
        <end position="199"/>
    </location>
</feature>
<sequence>MSTGNTSTTSALDEADISALVTDWKEHDKKLDEELKIAGAKTAKTDHTLWFKKTGWAEHVAGCNLRHLSQAVRLPDRDEHTLQKAVDLNSALIKKCVAGLSSLDNGTRRWVRSAKHSEIDQRPLSRLQNVESQQTYAVYMARLLCYSLKVLQSCDDSERLCESEGGDNIEESDNESGSESHYESDRESDSDGESNNRLDTQSVVDDCKDSLKLYPWQSGQKELLRRVCESIENGWDWRSQENALLEFYKSLMSQRVRGDTFKSAILHFLAVLGINEQTRRLRQANDFSYMLSGVVYCARVIAVEVILPSGEREDQGDEDDERFKQERDKYLYSVMSKALSMLAYGKSIAMKNGNAGAISWSDDRKVMSYKGREIDAARFGIMVRGVVEEAKDRLWKHLMWARTQEERFEMPLEQLQDDVTWTKREWIIRRALVDPDGKKMFKKGTREWSRVGVQKHLRMVNRFRELLLFYVHVTG</sequence>
<gene>
    <name evidence="2" type="ORF">WHR41_09647</name>
</gene>
<dbReference type="EMBL" id="JAAQHG020000146">
    <property type="protein sequence ID" value="KAL1581812.1"/>
    <property type="molecule type" value="Genomic_DNA"/>
</dbReference>
<name>A0AB34KDJ1_9PEZI</name>
<feature type="compositionally biased region" description="Acidic residues" evidence="1">
    <location>
        <begin position="164"/>
        <end position="176"/>
    </location>
</feature>
<evidence type="ECO:0000256" key="1">
    <source>
        <dbReference type="SAM" id="MobiDB-lite"/>
    </source>
</evidence>
<protein>
    <submittedName>
        <fullName evidence="2">Uncharacterized protein</fullName>
    </submittedName>
</protein>
<keyword evidence="3" id="KW-1185">Reference proteome</keyword>
<dbReference type="Proteomes" id="UP000803884">
    <property type="component" value="Unassembled WGS sequence"/>
</dbReference>
<reference evidence="2 3" key="1">
    <citation type="journal article" date="2020" name="Microbiol. Resour. Announc.">
        <title>Draft Genome Sequence of a Cladosporium Species Isolated from the Mesophotic Ascidian Didemnum maculosum.</title>
        <authorList>
            <person name="Gioti A."/>
            <person name="Siaperas R."/>
            <person name="Nikolaivits E."/>
            <person name="Le Goff G."/>
            <person name="Ouazzani J."/>
            <person name="Kotoulas G."/>
            <person name="Topakas E."/>
        </authorList>
    </citation>
    <scope>NUCLEOTIDE SEQUENCE [LARGE SCALE GENOMIC DNA]</scope>
    <source>
        <strain evidence="2 3">TM138-S3</strain>
    </source>
</reference>
<evidence type="ECO:0000313" key="2">
    <source>
        <dbReference type="EMBL" id="KAL1581812.1"/>
    </source>
</evidence>
<accession>A0AB34KDJ1</accession>
<evidence type="ECO:0000313" key="3">
    <source>
        <dbReference type="Proteomes" id="UP000803884"/>
    </source>
</evidence>